<evidence type="ECO:0000313" key="4">
    <source>
        <dbReference type="EMBL" id="NKZ38599.1"/>
    </source>
</evidence>
<dbReference type="Pfam" id="PF07811">
    <property type="entry name" value="TadE"/>
    <property type="match status" value="1"/>
</dbReference>
<evidence type="ECO:0000313" key="5">
    <source>
        <dbReference type="Proteomes" id="UP000541636"/>
    </source>
</evidence>
<dbReference type="InterPro" id="IPR012495">
    <property type="entry name" value="TadE-like_dom"/>
</dbReference>
<keyword evidence="2" id="KW-1133">Transmembrane helix</keyword>
<keyword evidence="5" id="KW-1185">Reference proteome</keyword>
<dbReference type="RefSeq" id="WP_168608863.1">
    <property type="nucleotide sequence ID" value="NZ_JAAZQD010000002.1"/>
</dbReference>
<dbReference type="Proteomes" id="UP000541636">
    <property type="component" value="Unassembled WGS sequence"/>
</dbReference>
<dbReference type="EMBL" id="JAAZQD010000002">
    <property type="protein sequence ID" value="NKZ38599.1"/>
    <property type="molecule type" value="Genomic_DNA"/>
</dbReference>
<proteinExistence type="predicted"/>
<feature type="region of interest" description="Disordered" evidence="1">
    <location>
        <begin position="211"/>
        <end position="264"/>
    </location>
</feature>
<reference evidence="4 5" key="1">
    <citation type="journal article" date="2017" name="Int. J. Syst. Evol. Microbiol.">
        <title>Oleiagrimonas citrea sp. nov., a marine bacterium isolated from tidal flat sediment and emended description of the genus Oleiagrimonas Fang et al. 2015 and Oleiagrimonas soli.</title>
        <authorList>
            <person name="Yang S.H."/>
            <person name="Seo H.S."/>
            <person name="Seong C.N."/>
            <person name="Kwon K.K."/>
        </authorList>
    </citation>
    <scope>NUCLEOTIDE SEQUENCE [LARGE SCALE GENOMIC DNA]</scope>
    <source>
        <strain evidence="4 5">MEBiC09124</strain>
    </source>
</reference>
<name>A0A846ZM18_9GAMM</name>
<comment type="caution">
    <text evidence="4">The sequence shown here is derived from an EMBL/GenBank/DDBJ whole genome shotgun (WGS) entry which is preliminary data.</text>
</comment>
<feature type="transmembrane region" description="Helical" evidence="2">
    <location>
        <begin position="15"/>
        <end position="39"/>
    </location>
</feature>
<feature type="compositionally biased region" description="Gly residues" evidence="1">
    <location>
        <begin position="223"/>
        <end position="257"/>
    </location>
</feature>
<feature type="domain" description="TadE-like" evidence="3">
    <location>
        <begin position="12"/>
        <end position="54"/>
    </location>
</feature>
<gene>
    <name evidence="4" type="ORF">HF690_06460</name>
</gene>
<dbReference type="AlphaFoldDB" id="A0A846ZM18"/>
<protein>
    <submittedName>
        <fullName evidence="4">Pilus assembly protein</fullName>
    </submittedName>
</protein>
<sequence length="264" mass="27224">MKAATVQRRQRGQSLVEAVVVIPVFGAVILGILQAVLFYRAKSVVDYAALQAARSGATHFAQMSAMKDGLTRGLLPLYTHEPSNTAAEKAYAKAWLDVTTGASKIQIVNPTQQMFDAWKEPQYDGVEAIPNDSLAFRGNVPKAGVTVQDANLLKIKVRYNYPLIVPVIDRLIGHLDPVRSAATCLEPGGCHSVYSLPIVAQAIVRMQTPIRDRDLLPNADDTSGGGSGGGSGGSGGGGTGGGSGSGGSGGGSGGGGTPPDHVCV</sequence>
<keyword evidence="2" id="KW-0812">Transmembrane</keyword>
<evidence type="ECO:0000259" key="3">
    <source>
        <dbReference type="Pfam" id="PF07811"/>
    </source>
</evidence>
<evidence type="ECO:0000256" key="1">
    <source>
        <dbReference type="SAM" id="MobiDB-lite"/>
    </source>
</evidence>
<keyword evidence="2" id="KW-0472">Membrane</keyword>
<evidence type="ECO:0000256" key="2">
    <source>
        <dbReference type="SAM" id="Phobius"/>
    </source>
</evidence>
<organism evidence="4 5">
    <name type="scientific">Oleiagrimonas citrea</name>
    <dbReference type="NCBI Taxonomy" id="1665687"/>
    <lineage>
        <taxon>Bacteria</taxon>
        <taxon>Pseudomonadati</taxon>
        <taxon>Pseudomonadota</taxon>
        <taxon>Gammaproteobacteria</taxon>
        <taxon>Lysobacterales</taxon>
        <taxon>Rhodanobacteraceae</taxon>
        <taxon>Oleiagrimonas</taxon>
    </lineage>
</organism>
<accession>A0A846ZM18</accession>